<dbReference type="AlphaFoldDB" id="A0A1M5IQC3"/>
<evidence type="ECO:0000313" key="3">
    <source>
        <dbReference type="Proteomes" id="UP000186132"/>
    </source>
</evidence>
<dbReference type="STRING" id="1206085.SAMN05443575_1969"/>
<keyword evidence="1" id="KW-1133">Transmembrane helix</keyword>
<gene>
    <name evidence="2" type="ORF">SAMN05443575_1969</name>
</gene>
<keyword evidence="1" id="KW-0472">Membrane</keyword>
<feature type="transmembrane region" description="Helical" evidence="1">
    <location>
        <begin position="40"/>
        <end position="60"/>
    </location>
</feature>
<dbReference type="EMBL" id="FQVU01000002">
    <property type="protein sequence ID" value="SHG30426.1"/>
    <property type="molecule type" value="Genomic_DNA"/>
</dbReference>
<proteinExistence type="predicted"/>
<protein>
    <submittedName>
        <fullName evidence="2">Uncharacterized protein</fullName>
    </submittedName>
</protein>
<reference evidence="2 3" key="1">
    <citation type="submission" date="2016-11" db="EMBL/GenBank/DDBJ databases">
        <authorList>
            <person name="Jaros S."/>
            <person name="Januszkiewicz K."/>
            <person name="Wedrychowicz H."/>
        </authorList>
    </citation>
    <scope>NUCLEOTIDE SEQUENCE [LARGE SCALE GENOMIC DNA]</scope>
    <source>
        <strain evidence="2 3">DSM 45627</strain>
    </source>
</reference>
<accession>A0A1M5IQC3</accession>
<organism evidence="2 3">
    <name type="scientific">Jatrophihabitans endophyticus</name>
    <dbReference type="NCBI Taxonomy" id="1206085"/>
    <lineage>
        <taxon>Bacteria</taxon>
        <taxon>Bacillati</taxon>
        <taxon>Actinomycetota</taxon>
        <taxon>Actinomycetes</taxon>
        <taxon>Jatrophihabitantales</taxon>
        <taxon>Jatrophihabitantaceae</taxon>
        <taxon>Jatrophihabitans</taxon>
    </lineage>
</organism>
<keyword evidence="3" id="KW-1185">Reference proteome</keyword>
<evidence type="ECO:0000313" key="2">
    <source>
        <dbReference type="EMBL" id="SHG30426.1"/>
    </source>
</evidence>
<dbReference type="Proteomes" id="UP000186132">
    <property type="component" value="Unassembled WGS sequence"/>
</dbReference>
<evidence type="ECO:0000256" key="1">
    <source>
        <dbReference type="SAM" id="Phobius"/>
    </source>
</evidence>
<name>A0A1M5IQC3_9ACTN</name>
<sequence length="365" mass="38841">MRTVDDLEAAFADLAATAPDAAFLTRPAATARPGPRRRRVAPAVAALATAAVGVVVVATLHADRRPVPSSGPGTVQPLRSPRVDESVDTTFRFTADAPAGGRTVVSYAADRGGQQLEFSRPPTGRRCVTSGDSRVVDPYCRRVAVVTLYYAGTPRYADYGPFSLREVHDRRPAPDVDGHRAVYGRLGSDTIVNARSVGSRPRLFWEYAPGVWASVQAATTAAEHAVAESVRPAAVTVRTPVALVPRQREYLNIYADEHSTAGGSYEIMTPGSSGFVASVDWGDAAVLTGNAVGEDPRPVVVHGRTWTFSETVGAATAELRVAGVPMRVSGYVGMSRAALRAIVERVEIAPDPGHRGTWFDAKVLR</sequence>
<dbReference type="RefSeq" id="WP_073389164.1">
    <property type="nucleotide sequence ID" value="NZ_FQVU01000002.1"/>
</dbReference>
<keyword evidence="1" id="KW-0812">Transmembrane</keyword>